<evidence type="ECO:0000256" key="2">
    <source>
        <dbReference type="SAM" id="SignalP"/>
    </source>
</evidence>
<organism evidence="4">
    <name type="scientific">Salpingoeca rosetta (strain ATCC 50818 / BSB-021)</name>
    <dbReference type="NCBI Taxonomy" id="946362"/>
    <lineage>
        <taxon>Eukaryota</taxon>
        <taxon>Choanoflagellata</taxon>
        <taxon>Craspedida</taxon>
        <taxon>Salpingoecidae</taxon>
        <taxon>Salpingoeca</taxon>
    </lineage>
</organism>
<dbReference type="InterPro" id="IPR001563">
    <property type="entry name" value="Peptidase_S10"/>
</dbReference>
<dbReference type="RefSeq" id="XP_004996129.1">
    <property type="nucleotide sequence ID" value="XM_004996072.1"/>
</dbReference>
<dbReference type="GeneID" id="16076717"/>
<gene>
    <name evidence="3" type="ORF">PTSG_02631</name>
</gene>
<evidence type="ECO:0000313" key="3">
    <source>
        <dbReference type="EMBL" id="EGD81946.1"/>
    </source>
</evidence>
<dbReference type="Pfam" id="PF00450">
    <property type="entry name" value="Peptidase_S10"/>
    <property type="match status" value="2"/>
</dbReference>
<comment type="similarity">
    <text evidence="1">Belongs to the peptidase S10 family.</text>
</comment>
<dbReference type="OrthoDB" id="443318at2759"/>
<accession>F2U2V2</accession>
<proteinExistence type="inferred from homology"/>
<sequence length="467" mass="51384">MMKMSTSMLVAVASVLVLASAAFAAVPADRVKSLPGWSSDFPSDFYSGYLDVGHGKHLHYFLVESERDPANDPVLFWFNGGPGCSSLDGFFYELGPLHITEPVQPNNPKLYLNPHRWTKNATVVFLEAPAGVGFSYADTKQGLVTNDTQVCVWVWVRERERECVCVCVCVCVCAYVPMLALQVLEHNKRADSTVINLKGIMVGNGVIGAGALDDATSQRVYTEFYRGHALVSSTLYNTIVKACDDFNNVSAPACKQALNRMHDAIGGVNIYDVYEPCINSGFPPSSSNTLSAANTTTTTPRRFSKRPLMAFEDATALTGPKECINAGAATAYLNMASVREAMHVKSEKDIGKWEICSDKIDYSVTQGSLMPAYKHFLIPNIRVLIFNGDVDACVPFTHNEWWTSNINMTVSAPWHPWTVDNQVAGYVVEYGSNFQFATVKGSGHMVPQYRPAQAEAMLHRFINNKPL</sequence>
<feature type="chain" id="PRO_5003290212" evidence="2">
    <location>
        <begin position="25"/>
        <end position="467"/>
    </location>
</feature>
<evidence type="ECO:0000313" key="4">
    <source>
        <dbReference type="Proteomes" id="UP000007799"/>
    </source>
</evidence>
<dbReference type="KEGG" id="sre:PTSG_02631"/>
<dbReference type="PROSITE" id="PS00560">
    <property type="entry name" value="CARBOXYPEPT_SER_HIS"/>
    <property type="match status" value="1"/>
</dbReference>
<keyword evidence="4" id="KW-1185">Reference proteome</keyword>
<evidence type="ECO:0000256" key="1">
    <source>
        <dbReference type="ARBA" id="ARBA00009431"/>
    </source>
</evidence>
<dbReference type="FunFam" id="3.40.50.12670:FF:000002">
    <property type="entry name" value="Carboxypeptidase"/>
    <property type="match status" value="1"/>
</dbReference>
<dbReference type="EMBL" id="GL832960">
    <property type="protein sequence ID" value="EGD81946.1"/>
    <property type="molecule type" value="Genomic_DNA"/>
</dbReference>
<dbReference type="Proteomes" id="UP000007799">
    <property type="component" value="Unassembled WGS sequence"/>
</dbReference>
<name>F2U2V2_SALR5</name>
<dbReference type="InParanoid" id="F2U2V2"/>
<dbReference type="STRING" id="946362.F2U2V2"/>
<keyword evidence="2" id="KW-0732">Signal</keyword>
<dbReference type="AlphaFoldDB" id="F2U2V2"/>
<dbReference type="InterPro" id="IPR029058">
    <property type="entry name" value="AB_hydrolase_fold"/>
</dbReference>
<protein>
    <submittedName>
        <fullName evidence="3">CPase I A</fullName>
    </submittedName>
</protein>
<dbReference type="OMA" id="CIESPVG"/>
<dbReference type="eggNOG" id="KOG1282">
    <property type="taxonomic scope" value="Eukaryota"/>
</dbReference>
<feature type="signal peptide" evidence="2">
    <location>
        <begin position="1"/>
        <end position="24"/>
    </location>
</feature>
<dbReference type="InterPro" id="IPR033124">
    <property type="entry name" value="Ser_caboxypep_his_AS"/>
</dbReference>
<dbReference type="SUPFAM" id="SSF53474">
    <property type="entry name" value="alpha/beta-Hydrolases"/>
    <property type="match status" value="1"/>
</dbReference>
<reference evidence="3" key="1">
    <citation type="submission" date="2009-08" db="EMBL/GenBank/DDBJ databases">
        <title>Annotation of Salpingoeca rosetta.</title>
        <authorList>
            <consortium name="The Broad Institute Genome Sequencing Platform"/>
            <person name="Russ C."/>
            <person name="Cuomo C."/>
            <person name="Burger G."/>
            <person name="Gray M.W."/>
            <person name="Holland P.W.H."/>
            <person name="King N."/>
            <person name="Lang F.B.F."/>
            <person name="Roger A.J."/>
            <person name="Ruiz-Trillo I."/>
            <person name="Young S.K."/>
            <person name="Zeng Q."/>
            <person name="Gargeya S."/>
            <person name="Alvarado L."/>
            <person name="Berlin A."/>
            <person name="Chapman S.B."/>
            <person name="Chen Z."/>
            <person name="Freedman E."/>
            <person name="Gellesch M."/>
            <person name="Goldberg J."/>
            <person name="Griggs A."/>
            <person name="Gujja S."/>
            <person name="Heilman E."/>
            <person name="Heiman D."/>
            <person name="Howarth C."/>
            <person name="Mehta T."/>
            <person name="Neiman D."/>
            <person name="Pearson M."/>
            <person name="Roberts A."/>
            <person name="Saif S."/>
            <person name="Shea T."/>
            <person name="Shenoy N."/>
            <person name="Sisk P."/>
            <person name="Stolte C."/>
            <person name="Sykes S."/>
            <person name="White J."/>
            <person name="Yandava C."/>
            <person name="Haas B."/>
            <person name="Nusbaum C."/>
            <person name="Birren B."/>
        </authorList>
    </citation>
    <scope>NUCLEOTIDE SEQUENCE [LARGE SCALE GENOMIC DNA]</scope>
    <source>
        <strain evidence="3">ATCC 50818</strain>
    </source>
</reference>
<dbReference type="PANTHER" id="PTHR11802:SF201">
    <property type="entry name" value="CARBOXYPEPTIDASE"/>
    <property type="match status" value="1"/>
</dbReference>
<dbReference type="Gene3D" id="3.40.50.12670">
    <property type="match status" value="1"/>
</dbReference>
<dbReference type="GO" id="GO:0004185">
    <property type="term" value="F:serine-type carboxypeptidase activity"/>
    <property type="evidence" value="ECO:0007669"/>
    <property type="project" value="InterPro"/>
</dbReference>
<dbReference type="PRINTS" id="PR00724">
    <property type="entry name" value="CRBOXYPTASEC"/>
</dbReference>
<dbReference type="PANTHER" id="PTHR11802">
    <property type="entry name" value="SERINE PROTEASE FAMILY S10 SERINE CARBOXYPEPTIDASE"/>
    <property type="match status" value="1"/>
</dbReference>
<dbReference type="Gene3D" id="3.40.50.1820">
    <property type="entry name" value="alpha/beta hydrolase"/>
    <property type="match status" value="2"/>
</dbReference>
<dbReference type="GO" id="GO:0006508">
    <property type="term" value="P:proteolysis"/>
    <property type="evidence" value="ECO:0007669"/>
    <property type="project" value="InterPro"/>
</dbReference>